<dbReference type="Proteomes" id="UP001557465">
    <property type="component" value="Unassembled WGS sequence"/>
</dbReference>
<feature type="region of interest" description="Disordered" evidence="1">
    <location>
        <begin position="305"/>
        <end position="368"/>
    </location>
</feature>
<feature type="region of interest" description="Disordered" evidence="1">
    <location>
        <begin position="483"/>
        <end position="510"/>
    </location>
</feature>
<evidence type="ECO:0000256" key="1">
    <source>
        <dbReference type="SAM" id="MobiDB-lite"/>
    </source>
</evidence>
<evidence type="ECO:0000313" key="3">
    <source>
        <dbReference type="EMBL" id="MEX1663638.1"/>
    </source>
</evidence>
<sequence>MTRPFLKFHADATAARDYVFRRGAKLVGGTLPFLTPGQVCDDLDLLRRGRQILHMTLSLPEGLRADDARWIKIVELTLEELGVIPDRTAWIAGRHEDSNCDHVHVAVSLSDFSGHNLVVQKKRHVLDRIHQKINRMIGLEVPAYFSPQVLTLDPITPKRNLTSPDTRNLHAALQQIFLRVQPGDIEILAAHMAGPEFGYRHEVRENRHGSRSHFWISKTGVEINSSNLGLAWEPRFVLKRLKLARGLRDLRARLDLSRALRAARHPLNHILERLDDLKKRYGHMGMARALKGVARSVDEHGFAHHQTVPASGPAEPTRGGGAGSGRAADGRVGSTSKSAGGGGSAADESRGTPQPDIGAEIGRNSKRDRHAFDRAKQNVEGAVGYFGTDPQLTLGDILRQALGVCRELGLRPKVWHAAPGETALDVLWADGSVTRVFGREVKIVRPGEQASAFERAYRNDHLEVDAQERSDAHVENQIETACDGLADHEVSVEPDETTSDPDDDFAGPGW</sequence>
<organism evidence="3 4">
    <name type="scientific">Thioclava arctica</name>
    <dbReference type="NCBI Taxonomy" id="3238301"/>
    <lineage>
        <taxon>Bacteria</taxon>
        <taxon>Pseudomonadati</taxon>
        <taxon>Pseudomonadota</taxon>
        <taxon>Alphaproteobacteria</taxon>
        <taxon>Rhodobacterales</taxon>
        <taxon>Paracoccaceae</taxon>
        <taxon>Thioclava</taxon>
    </lineage>
</organism>
<name>A0ABV3TPX0_9RHOB</name>
<feature type="compositionally biased region" description="Acidic residues" evidence="1">
    <location>
        <begin position="492"/>
        <end position="510"/>
    </location>
</feature>
<proteinExistence type="predicted"/>
<dbReference type="EMBL" id="JBFRYC010000022">
    <property type="protein sequence ID" value="MEX1663638.1"/>
    <property type="molecule type" value="Genomic_DNA"/>
</dbReference>
<reference evidence="3 4" key="1">
    <citation type="journal article" date="2011" name="Int. J. Syst. Evol. Microbiol.">
        <title>Zhongshania antarctica gen. nov., sp. nov. and Zhongshania guokunii sp. nov., gammaproteobacteria respectively isolated from coastal attached (fast) ice and surface seawater of the Antarctic.</title>
        <authorList>
            <person name="Li H.J."/>
            <person name="Zhang X.Y."/>
            <person name="Chen C.X."/>
            <person name="Zhang Y.J."/>
            <person name="Gao Z.M."/>
            <person name="Yu Y."/>
            <person name="Chen X.L."/>
            <person name="Chen B."/>
            <person name="Zhang Y.Z."/>
        </authorList>
    </citation>
    <scope>NUCLEOTIDE SEQUENCE [LARGE SCALE GENOMIC DNA]</scope>
    <source>
        <strain evidence="3 4">15-R06ZXC-3</strain>
    </source>
</reference>
<comment type="caution">
    <text evidence="3">The sequence shown here is derived from an EMBL/GenBank/DDBJ whole genome shotgun (WGS) entry which is preliminary data.</text>
</comment>
<protein>
    <recommendedName>
        <fullName evidence="2">MobA/VirD2-like nuclease domain-containing protein</fullName>
    </recommendedName>
</protein>
<feature type="compositionally biased region" description="Low complexity" evidence="1">
    <location>
        <begin position="325"/>
        <end position="338"/>
    </location>
</feature>
<dbReference type="RefSeq" id="WP_368393139.1">
    <property type="nucleotide sequence ID" value="NZ_JBFRYC010000022.1"/>
</dbReference>
<keyword evidence="4" id="KW-1185">Reference proteome</keyword>
<feature type="domain" description="MobA/VirD2-like nuclease" evidence="2">
    <location>
        <begin position="48"/>
        <end position="139"/>
    </location>
</feature>
<dbReference type="Pfam" id="PF03432">
    <property type="entry name" value="Relaxase"/>
    <property type="match status" value="1"/>
</dbReference>
<dbReference type="InterPro" id="IPR005094">
    <property type="entry name" value="Endonuclease_MobA/VirD2"/>
</dbReference>
<accession>A0ABV3TPX0</accession>
<evidence type="ECO:0000313" key="4">
    <source>
        <dbReference type="Proteomes" id="UP001557465"/>
    </source>
</evidence>
<gene>
    <name evidence="3" type="ORF">AB4874_18795</name>
</gene>
<evidence type="ECO:0000259" key="2">
    <source>
        <dbReference type="Pfam" id="PF03432"/>
    </source>
</evidence>